<keyword evidence="3" id="KW-1185">Reference proteome</keyword>
<protein>
    <submittedName>
        <fullName evidence="2">Alpha/beta hydrolase</fullName>
    </submittedName>
</protein>
<dbReference type="Gene3D" id="3.40.50.1820">
    <property type="entry name" value="alpha/beta hydrolase"/>
    <property type="match status" value="1"/>
</dbReference>
<evidence type="ECO:0000313" key="2">
    <source>
        <dbReference type="EMBL" id="UZD56201.1"/>
    </source>
</evidence>
<feature type="domain" description="Serine aminopeptidase S33" evidence="1">
    <location>
        <begin position="45"/>
        <end position="158"/>
    </location>
</feature>
<gene>
    <name evidence="2" type="ORF">OMP39_06410</name>
</gene>
<dbReference type="RefSeq" id="WP_264894087.1">
    <property type="nucleotide sequence ID" value="NZ_CP110257.1"/>
</dbReference>
<reference evidence="2" key="1">
    <citation type="submission" date="2022-10" db="EMBL/GenBank/DDBJ databases">
        <title>Complete genome sequence of Schlegelella aquatica LMG 23380.</title>
        <authorList>
            <person name="Musilova J."/>
            <person name="Kourilova X."/>
            <person name="Bezdicek M."/>
            <person name="Hermankova K."/>
            <person name="Obruca S."/>
            <person name="Sedlar K."/>
        </authorList>
    </citation>
    <scope>NUCLEOTIDE SEQUENCE</scope>
    <source>
        <strain evidence="2">LMG 23380</strain>
    </source>
</reference>
<evidence type="ECO:0000313" key="3">
    <source>
        <dbReference type="Proteomes" id="UP001163266"/>
    </source>
</evidence>
<keyword evidence="2" id="KW-0378">Hydrolase</keyword>
<organism evidence="2 3">
    <name type="scientific">Caldimonas aquatica</name>
    <dbReference type="NCBI Taxonomy" id="376175"/>
    <lineage>
        <taxon>Bacteria</taxon>
        <taxon>Pseudomonadati</taxon>
        <taxon>Pseudomonadota</taxon>
        <taxon>Betaproteobacteria</taxon>
        <taxon>Burkholderiales</taxon>
        <taxon>Sphaerotilaceae</taxon>
        <taxon>Caldimonas</taxon>
    </lineage>
</organism>
<dbReference type="GO" id="GO:0016787">
    <property type="term" value="F:hydrolase activity"/>
    <property type="evidence" value="ECO:0007669"/>
    <property type="project" value="UniProtKB-KW"/>
</dbReference>
<dbReference type="SUPFAM" id="SSF53474">
    <property type="entry name" value="alpha/beta-Hydrolases"/>
    <property type="match status" value="1"/>
</dbReference>
<dbReference type="InterPro" id="IPR022742">
    <property type="entry name" value="Hydrolase_4"/>
</dbReference>
<dbReference type="Proteomes" id="UP001163266">
    <property type="component" value="Chromosome"/>
</dbReference>
<accession>A0ABY6MW16</accession>
<proteinExistence type="predicted"/>
<name>A0ABY6MW16_9BURK</name>
<dbReference type="InterPro" id="IPR029058">
    <property type="entry name" value="AB_hydrolase_fold"/>
</dbReference>
<evidence type="ECO:0000259" key="1">
    <source>
        <dbReference type="Pfam" id="PF12146"/>
    </source>
</evidence>
<sequence>MQPFRFGPPARQLYGVYHAALGDATRASAVLLLNPYGQEAVRTQRMYRVLADRLARKGHHVLRFDYYGTGDAAGSDEEGDLEGWSQDVLAAQHELLRRSKCTRTLWLGARLGASLAVLASRSASPPPRGLVLWEPVLSGEQYLRELASSHVRALSESYSIVPPHLRDRSFPGEALGFAIGGSLRQQLRELDLPRQSAHLRDLPFALIDRPRATGASEYAASLAAEAHKATHIPLEHDFDWTSEEALNTALVPHEAVHLLATQVECLP</sequence>
<dbReference type="Pfam" id="PF12146">
    <property type="entry name" value="Hydrolase_4"/>
    <property type="match status" value="1"/>
</dbReference>
<dbReference type="EMBL" id="CP110257">
    <property type="protein sequence ID" value="UZD56201.1"/>
    <property type="molecule type" value="Genomic_DNA"/>
</dbReference>